<dbReference type="PANTHER" id="PTHR11157">
    <property type="entry name" value="FATTY ACID ACYL TRANSFERASE-RELATED"/>
    <property type="match status" value="1"/>
</dbReference>
<comment type="similarity">
    <text evidence="10">Belongs to the ELO family.</text>
</comment>
<dbReference type="GO" id="GO:0030148">
    <property type="term" value="P:sphingolipid biosynthetic process"/>
    <property type="evidence" value="ECO:0007669"/>
    <property type="project" value="TreeGrafter"/>
</dbReference>
<dbReference type="GO" id="GO:0009922">
    <property type="term" value="F:fatty acid elongase activity"/>
    <property type="evidence" value="ECO:0007669"/>
    <property type="project" value="InterPro"/>
</dbReference>
<dbReference type="GO" id="GO:0034626">
    <property type="term" value="P:fatty acid elongation, polyunsaturated fatty acid"/>
    <property type="evidence" value="ECO:0007669"/>
    <property type="project" value="TreeGrafter"/>
</dbReference>
<accession>A0A9N8DVN3</accession>
<gene>
    <name evidence="11" type="ORF">SEMRO_407_G136500.1</name>
</gene>
<keyword evidence="8 10" id="KW-0472">Membrane</keyword>
<evidence type="ECO:0000256" key="3">
    <source>
        <dbReference type="ARBA" id="ARBA00022679"/>
    </source>
</evidence>
<dbReference type="GO" id="GO:0042761">
    <property type="term" value="P:very long-chain fatty acid biosynthetic process"/>
    <property type="evidence" value="ECO:0007669"/>
    <property type="project" value="TreeGrafter"/>
</dbReference>
<keyword evidence="12" id="KW-1185">Reference proteome</keyword>
<name>A0A9N8DVN3_9STRA</name>
<comment type="catalytic activity">
    <reaction evidence="10">
        <text>an acyl-CoA + malonyl-CoA + H(+) = a 3-oxoacyl-CoA + CO2 + CoA</text>
        <dbReference type="Rhea" id="RHEA:50252"/>
        <dbReference type="ChEBI" id="CHEBI:15378"/>
        <dbReference type="ChEBI" id="CHEBI:16526"/>
        <dbReference type="ChEBI" id="CHEBI:57287"/>
        <dbReference type="ChEBI" id="CHEBI:57384"/>
        <dbReference type="ChEBI" id="CHEBI:58342"/>
        <dbReference type="ChEBI" id="CHEBI:90726"/>
    </reaction>
    <physiologicalReaction direction="left-to-right" evidence="10">
        <dbReference type="Rhea" id="RHEA:50253"/>
    </physiologicalReaction>
</comment>
<organism evidence="11 12">
    <name type="scientific">Seminavis robusta</name>
    <dbReference type="NCBI Taxonomy" id="568900"/>
    <lineage>
        <taxon>Eukaryota</taxon>
        <taxon>Sar</taxon>
        <taxon>Stramenopiles</taxon>
        <taxon>Ochrophyta</taxon>
        <taxon>Bacillariophyta</taxon>
        <taxon>Bacillariophyceae</taxon>
        <taxon>Bacillariophycidae</taxon>
        <taxon>Naviculales</taxon>
        <taxon>Naviculaceae</taxon>
        <taxon>Seminavis</taxon>
    </lineage>
</organism>
<evidence type="ECO:0000256" key="9">
    <source>
        <dbReference type="ARBA" id="ARBA00023160"/>
    </source>
</evidence>
<dbReference type="GO" id="GO:0005789">
    <property type="term" value="C:endoplasmic reticulum membrane"/>
    <property type="evidence" value="ECO:0007669"/>
    <property type="project" value="TreeGrafter"/>
</dbReference>
<dbReference type="GO" id="GO:0019367">
    <property type="term" value="P:fatty acid elongation, saturated fatty acid"/>
    <property type="evidence" value="ECO:0007669"/>
    <property type="project" value="TreeGrafter"/>
</dbReference>
<evidence type="ECO:0000256" key="5">
    <source>
        <dbReference type="ARBA" id="ARBA00022832"/>
    </source>
</evidence>
<reference evidence="11" key="1">
    <citation type="submission" date="2020-06" db="EMBL/GenBank/DDBJ databases">
        <authorList>
            <consortium name="Plant Systems Biology data submission"/>
        </authorList>
    </citation>
    <scope>NUCLEOTIDE SEQUENCE</scope>
    <source>
        <strain evidence="11">D6</strain>
    </source>
</reference>
<feature type="transmembrane region" description="Helical" evidence="10">
    <location>
        <begin position="12"/>
        <end position="30"/>
    </location>
</feature>
<sequence length="290" mass="32517">MVVKTSYSGGVDSFGLIAVAIVTVVAGQYFHPAIDVFAREFTTAEELQDFMASATMIGFSVSMTLLYGLLLLSSKDTIVKKLPWLPSAAKVFQPTYNILQATFNTWHAFAAFSCAFENGYSFWGNVNPQWNPTMGMLYWLYYLNKIADCTDTIFIKLNGKKSMSKLHCMLHGGQIWLSYFVLRICPMGDCWGPQCINSAIHAAMYSWYLLSASKIPTLTHFAKLVKPCLTAMQMIQFLVLMVHNAQTIQYGSVPVELGVGSFIWMVFLFAMFANFWCHTYTFKGTGKIGV</sequence>
<dbReference type="EMBL" id="CAICTM010000406">
    <property type="protein sequence ID" value="CAB9509822.1"/>
    <property type="molecule type" value="Genomic_DNA"/>
</dbReference>
<comment type="subcellular location">
    <subcellularLocation>
        <location evidence="1">Membrane</location>
        <topology evidence="1">Multi-pass membrane protein</topology>
    </subcellularLocation>
</comment>
<evidence type="ECO:0000256" key="10">
    <source>
        <dbReference type="RuleBase" id="RU361115"/>
    </source>
</evidence>
<dbReference type="InterPro" id="IPR002076">
    <property type="entry name" value="ELO_fam"/>
</dbReference>
<dbReference type="EC" id="2.3.1.-" evidence="10"/>
<evidence type="ECO:0000256" key="8">
    <source>
        <dbReference type="ARBA" id="ARBA00023136"/>
    </source>
</evidence>
<dbReference type="GO" id="GO:0034625">
    <property type="term" value="P:fatty acid elongation, monounsaturated fatty acid"/>
    <property type="evidence" value="ECO:0007669"/>
    <property type="project" value="TreeGrafter"/>
</dbReference>
<keyword evidence="7 10" id="KW-0443">Lipid metabolism</keyword>
<proteinExistence type="inferred from homology"/>
<protein>
    <recommendedName>
        <fullName evidence="10">Elongation of fatty acids protein</fullName>
        <ecNumber evidence="10">2.3.1.-</ecNumber>
    </recommendedName>
</protein>
<keyword evidence="9 10" id="KW-0275">Fatty acid biosynthesis</keyword>
<evidence type="ECO:0000256" key="6">
    <source>
        <dbReference type="ARBA" id="ARBA00022989"/>
    </source>
</evidence>
<keyword evidence="3 10" id="KW-0808">Transferase</keyword>
<keyword evidence="6 10" id="KW-1133">Transmembrane helix</keyword>
<dbReference type="OrthoDB" id="434092at2759"/>
<dbReference type="PANTHER" id="PTHR11157:SF126">
    <property type="entry name" value="ELONGATION OF VERY LONG CHAIN FATTY ACIDS PROTEIN"/>
    <property type="match status" value="1"/>
</dbReference>
<comment type="caution">
    <text evidence="11">The sequence shown here is derived from an EMBL/GenBank/DDBJ whole genome shotgun (WGS) entry which is preliminary data.</text>
</comment>
<feature type="transmembrane region" description="Helical" evidence="10">
    <location>
        <begin position="257"/>
        <end position="277"/>
    </location>
</feature>
<dbReference type="AlphaFoldDB" id="A0A9N8DVN3"/>
<dbReference type="Proteomes" id="UP001153069">
    <property type="component" value="Unassembled WGS sequence"/>
</dbReference>
<evidence type="ECO:0000256" key="7">
    <source>
        <dbReference type="ARBA" id="ARBA00023098"/>
    </source>
</evidence>
<evidence type="ECO:0000313" key="12">
    <source>
        <dbReference type="Proteomes" id="UP001153069"/>
    </source>
</evidence>
<evidence type="ECO:0000256" key="2">
    <source>
        <dbReference type="ARBA" id="ARBA00022516"/>
    </source>
</evidence>
<evidence type="ECO:0000256" key="1">
    <source>
        <dbReference type="ARBA" id="ARBA00004141"/>
    </source>
</evidence>
<keyword evidence="4 10" id="KW-0812">Transmembrane</keyword>
<dbReference type="Pfam" id="PF01151">
    <property type="entry name" value="ELO"/>
    <property type="match status" value="1"/>
</dbReference>
<keyword evidence="2 10" id="KW-0444">Lipid biosynthesis</keyword>
<keyword evidence="5 10" id="KW-0276">Fatty acid metabolism</keyword>
<feature type="transmembrane region" description="Helical" evidence="10">
    <location>
        <begin position="50"/>
        <end position="72"/>
    </location>
</feature>
<comment type="caution">
    <text evidence="10">Lacks conserved residue(s) required for the propagation of feature annotation.</text>
</comment>
<evidence type="ECO:0000313" key="11">
    <source>
        <dbReference type="EMBL" id="CAB9509822.1"/>
    </source>
</evidence>
<evidence type="ECO:0000256" key="4">
    <source>
        <dbReference type="ARBA" id="ARBA00022692"/>
    </source>
</evidence>